<evidence type="ECO:0000256" key="8">
    <source>
        <dbReference type="ARBA" id="ARBA00023136"/>
    </source>
</evidence>
<dbReference type="OrthoDB" id="2313614at2"/>
<evidence type="ECO:0000256" key="4">
    <source>
        <dbReference type="ARBA" id="ARBA00022481"/>
    </source>
</evidence>
<evidence type="ECO:0000313" key="13">
    <source>
        <dbReference type="Proteomes" id="UP000253782"/>
    </source>
</evidence>
<dbReference type="InterPro" id="IPR045584">
    <property type="entry name" value="Pilin-like"/>
</dbReference>
<dbReference type="GO" id="GO:0015628">
    <property type="term" value="P:protein secretion by the type II secretion system"/>
    <property type="evidence" value="ECO:0007669"/>
    <property type="project" value="InterPro"/>
</dbReference>
<evidence type="ECO:0000256" key="6">
    <source>
        <dbReference type="ARBA" id="ARBA00022692"/>
    </source>
</evidence>
<dbReference type="Gene3D" id="3.55.40.10">
    <property type="entry name" value="minor pseudopilin epsh domain"/>
    <property type="match status" value="1"/>
</dbReference>
<organism evidence="12 13">
    <name type="scientific">Dyella tabacisoli</name>
    <dbReference type="NCBI Taxonomy" id="2282381"/>
    <lineage>
        <taxon>Bacteria</taxon>
        <taxon>Pseudomonadati</taxon>
        <taxon>Pseudomonadota</taxon>
        <taxon>Gammaproteobacteria</taxon>
        <taxon>Lysobacterales</taxon>
        <taxon>Rhodanobacteraceae</taxon>
        <taxon>Dyella</taxon>
    </lineage>
</organism>
<dbReference type="SUPFAM" id="SSF54523">
    <property type="entry name" value="Pili subunits"/>
    <property type="match status" value="1"/>
</dbReference>
<keyword evidence="3" id="KW-1003">Cell membrane</keyword>
<keyword evidence="6" id="KW-0812">Transmembrane</keyword>
<dbReference type="Pfam" id="PF12019">
    <property type="entry name" value="GspH"/>
    <property type="match status" value="1"/>
</dbReference>
<dbReference type="InterPro" id="IPR022346">
    <property type="entry name" value="T2SS_GspH"/>
</dbReference>
<keyword evidence="4" id="KW-0488">Methylation</keyword>
<accession>A0A369UQR5</accession>
<evidence type="ECO:0000256" key="7">
    <source>
        <dbReference type="ARBA" id="ARBA00022989"/>
    </source>
</evidence>
<evidence type="ECO:0000256" key="1">
    <source>
        <dbReference type="ARBA" id="ARBA00004377"/>
    </source>
</evidence>
<evidence type="ECO:0000256" key="2">
    <source>
        <dbReference type="ARBA" id="ARBA00021549"/>
    </source>
</evidence>
<evidence type="ECO:0000256" key="3">
    <source>
        <dbReference type="ARBA" id="ARBA00022475"/>
    </source>
</evidence>
<keyword evidence="7" id="KW-1133">Transmembrane helix</keyword>
<comment type="similarity">
    <text evidence="9">Belongs to the GSP H family.</text>
</comment>
<evidence type="ECO:0000256" key="10">
    <source>
        <dbReference type="ARBA" id="ARBA00030775"/>
    </source>
</evidence>
<comment type="subcellular location">
    <subcellularLocation>
        <location evidence="1">Cell inner membrane</location>
        <topology evidence="1">Single-pass membrane protein</topology>
    </subcellularLocation>
</comment>
<evidence type="ECO:0000313" key="12">
    <source>
        <dbReference type="EMBL" id="RDD82663.1"/>
    </source>
</evidence>
<dbReference type="Proteomes" id="UP000253782">
    <property type="component" value="Unassembled WGS sequence"/>
</dbReference>
<dbReference type="GO" id="GO:0015627">
    <property type="term" value="C:type II protein secretion system complex"/>
    <property type="evidence" value="ECO:0007669"/>
    <property type="project" value="InterPro"/>
</dbReference>
<evidence type="ECO:0000256" key="5">
    <source>
        <dbReference type="ARBA" id="ARBA00022519"/>
    </source>
</evidence>
<gene>
    <name evidence="12" type="ORF">DVJ77_06260</name>
</gene>
<reference evidence="12 13" key="1">
    <citation type="submission" date="2018-07" db="EMBL/GenBank/DDBJ databases">
        <title>Dyella tabacisoli L4-6T, whole genome shotgun sequence.</title>
        <authorList>
            <person name="Zhou X.-K."/>
            <person name="Li W.-J."/>
            <person name="Duan Y.-Q."/>
        </authorList>
    </citation>
    <scope>NUCLEOTIDE SEQUENCE [LARGE SCALE GENOMIC DNA]</scope>
    <source>
        <strain evidence="12 13">L4-6</strain>
    </source>
</reference>
<feature type="domain" description="General secretion pathway GspH" evidence="11">
    <location>
        <begin position="31"/>
        <end position="145"/>
    </location>
</feature>
<proteinExistence type="inferred from homology"/>
<protein>
    <recommendedName>
        <fullName evidence="2">Type II secretion system protein H</fullName>
    </recommendedName>
    <alternativeName>
        <fullName evidence="10">General secretion pathway protein H</fullName>
    </alternativeName>
</protein>
<keyword evidence="13" id="KW-1185">Reference proteome</keyword>
<evidence type="ECO:0000259" key="11">
    <source>
        <dbReference type="Pfam" id="PF12019"/>
    </source>
</evidence>
<dbReference type="GO" id="GO:0005886">
    <property type="term" value="C:plasma membrane"/>
    <property type="evidence" value="ECO:0007669"/>
    <property type="project" value="UniProtKB-SubCell"/>
</dbReference>
<keyword evidence="5" id="KW-0997">Cell inner membrane</keyword>
<dbReference type="AlphaFoldDB" id="A0A369UQR5"/>
<comment type="caution">
    <text evidence="12">The sequence shown here is derived from an EMBL/GenBank/DDBJ whole genome shotgun (WGS) entry which is preliminary data.</text>
</comment>
<name>A0A369UQR5_9GAMM</name>
<evidence type="ECO:0000256" key="9">
    <source>
        <dbReference type="ARBA" id="ARBA00025772"/>
    </source>
</evidence>
<sequence length="164" mass="17285">MVLTILATLTCVALPSLGSVLTRNQLRTAQADFIAALQHARGLAVHTGSRTIFCPTRDSHSCSDEIQWGGGWLLGHNRQYKDQPDGAPSRAGHSHGEQINILGTAGRRRIQFQADGSAGGSNITLLLCVRGKSDQALSVVVSNAGRIRGARATADQAVRCAATS</sequence>
<keyword evidence="8" id="KW-0472">Membrane</keyword>
<dbReference type="EMBL" id="QQAH01000005">
    <property type="protein sequence ID" value="RDD82663.1"/>
    <property type="molecule type" value="Genomic_DNA"/>
</dbReference>